<protein>
    <submittedName>
        <fullName evidence="1">Uncharacterized protein</fullName>
    </submittedName>
</protein>
<gene>
    <name evidence="1" type="ORF">NDU88_001594</name>
</gene>
<dbReference type="Proteomes" id="UP001066276">
    <property type="component" value="Chromosome 12"/>
</dbReference>
<evidence type="ECO:0000313" key="2">
    <source>
        <dbReference type="Proteomes" id="UP001066276"/>
    </source>
</evidence>
<dbReference type="EMBL" id="JANPWB010000016">
    <property type="protein sequence ID" value="KAJ1081412.1"/>
    <property type="molecule type" value="Genomic_DNA"/>
</dbReference>
<evidence type="ECO:0000313" key="1">
    <source>
        <dbReference type="EMBL" id="KAJ1081412.1"/>
    </source>
</evidence>
<accession>A0AAV7KRW0</accession>
<name>A0AAV7KRW0_PLEWA</name>
<keyword evidence="2" id="KW-1185">Reference proteome</keyword>
<comment type="caution">
    <text evidence="1">The sequence shown here is derived from an EMBL/GenBank/DDBJ whole genome shotgun (WGS) entry which is preliminary data.</text>
</comment>
<organism evidence="1 2">
    <name type="scientific">Pleurodeles waltl</name>
    <name type="common">Iberian ribbed newt</name>
    <dbReference type="NCBI Taxonomy" id="8319"/>
    <lineage>
        <taxon>Eukaryota</taxon>
        <taxon>Metazoa</taxon>
        <taxon>Chordata</taxon>
        <taxon>Craniata</taxon>
        <taxon>Vertebrata</taxon>
        <taxon>Euteleostomi</taxon>
        <taxon>Amphibia</taxon>
        <taxon>Batrachia</taxon>
        <taxon>Caudata</taxon>
        <taxon>Salamandroidea</taxon>
        <taxon>Salamandridae</taxon>
        <taxon>Pleurodelinae</taxon>
        <taxon>Pleurodeles</taxon>
    </lineage>
</organism>
<proteinExistence type="predicted"/>
<dbReference type="AlphaFoldDB" id="A0AAV7KRW0"/>
<reference evidence="1" key="1">
    <citation type="journal article" date="2022" name="bioRxiv">
        <title>Sequencing and chromosome-scale assembly of the giantPleurodeles waltlgenome.</title>
        <authorList>
            <person name="Brown T."/>
            <person name="Elewa A."/>
            <person name="Iarovenko S."/>
            <person name="Subramanian E."/>
            <person name="Araus A.J."/>
            <person name="Petzold A."/>
            <person name="Susuki M."/>
            <person name="Suzuki K.-i.T."/>
            <person name="Hayashi T."/>
            <person name="Toyoda A."/>
            <person name="Oliveira C."/>
            <person name="Osipova E."/>
            <person name="Leigh N.D."/>
            <person name="Simon A."/>
            <person name="Yun M.H."/>
        </authorList>
    </citation>
    <scope>NUCLEOTIDE SEQUENCE</scope>
    <source>
        <strain evidence="1">20211129_DDA</strain>
        <tissue evidence="1">Liver</tissue>
    </source>
</reference>
<sequence length="88" mass="10004">MPLCPPLRWQAQVHALKHSKPDQSYVMEKRANPLQLSIIKRQLAQQDLLDLKLPMTSPKILCSTTLFKGKNACFQASNFLRLETLCPA</sequence>